<feature type="region of interest" description="Disordered" evidence="5">
    <location>
        <begin position="166"/>
        <end position="186"/>
    </location>
</feature>
<dbReference type="InterPro" id="IPR036390">
    <property type="entry name" value="WH_DNA-bd_sf"/>
</dbReference>
<dbReference type="PIRSF" id="PIRSF019345">
    <property type="entry name" value="ScpB"/>
    <property type="match status" value="1"/>
</dbReference>
<dbReference type="Gene3D" id="1.10.10.10">
    <property type="entry name" value="Winged helix-like DNA-binding domain superfamily/Winged helix DNA-binding domain"/>
    <property type="match status" value="2"/>
</dbReference>
<evidence type="ECO:0000256" key="3">
    <source>
        <dbReference type="ARBA" id="ARBA00022829"/>
    </source>
</evidence>
<dbReference type="GO" id="GO:0051301">
    <property type="term" value="P:cell division"/>
    <property type="evidence" value="ECO:0007669"/>
    <property type="project" value="UniProtKB-KW"/>
</dbReference>
<evidence type="ECO:0000313" key="7">
    <source>
        <dbReference type="Proteomes" id="UP000178449"/>
    </source>
</evidence>
<evidence type="ECO:0000256" key="5">
    <source>
        <dbReference type="SAM" id="MobiDB-lite"/>
    </source>
</evidence>
<keyword evidence="1" id="KW-0963">Cytoplasm</keyword>
<proteinExistence type="predicted"/>
<evidence type="ECO:0000256" key="2">
    <source>
        <dbReference type="ARBA" id="ARBA00022618"/>
    </source>
</evidence>
<comment type="caution">
    <text evidence="6">The sequence shown here is derived from an EMBL/GenBank/DDBJ whole genome shotgun (WGS) entry which is preliminary data.</text>
</comment>
<dbReference type="Pfam" id="PF04079">
    <property type="entry name" value="SMC_ScpB"/>
    <property type="match status" value="1"/>
</dbReference>
<protein>
    <submittedName>
        <fullName evidence="6">SMC-Scp complex subunit ScpB</fullName>
    </submittedName>
</protein>
<dbReference type="InterPro" id="IPR005234">
    <property type="entry name" value="ScpB_csome_segregation"/>
</dbReference>
<name>A0A1F6G6Z5_9PROT</name>
<keyword evidence="2" id="KW-0132">Cell division</keyword>
<reference evidence="6 7" key="1">
    <citation type="journal article" date="2016" name="Nat. Commun.">
        <title>Thousands of microbial genomes shed light on interconnected biogeochemical processes in an aquifer system.</title>
        <authorList>
            <person name="Anantharaman K."/>
            <person name="Brown C.T."/>
            <person name="Hug L.A."/>
            <person name="Sharon I."/>
            <person name="Castelle C.J."/>
            <person name="Probst A.J."/>
            <person name="Thomas B.C."/>
            <person name="Singh A."/>
            <person name="Wilkins M.J."/>
            <person name="Karaoz U."/>
            <person name="Brodie E.L."/>
            <person name="Williams K.H."/>
            <person name="Hubbard S.S."/>
            <person name="Banfield J.F."/>
        </authorList>
    </citation>
    <scope>NUCLEOTIDE SEQUENCE [LARGE SCALE GENOMIC DNA]</scope>
</reference>
<dbReference type="Proteomes" id="UP000178449">
    <property type="component" value="Unassembled WGS sequence"/>
</dbReference>
<evidence type="ECO:0000256" key="1">
    <source>
        <dbReference type="ARBA" id="ARBA00022490"/>
    </source>
</evidence>
<evidence type="ECO:0000313" key="6">
    <source>
        <dbReference type="EMBL" id="OGG93870.1"/>
    </source>
</evidence>
<dbReference type="GO" id="GO:0051304">
    <property type="term" value="P:chromosome separation"/>
    <property type="evidence" value="ECO:0007669"/>
    <property type="project" value="InterPro"/>
</dbReference>
<sequence>MSQPPLSQIIESLLFSAKRGLTAKQLAEVTGASLDEVRAELSQLRAFYVEQKRAFELSESGAGFLLKTKSQFKDWITSTKEVRPVKLSTSLMETLAITAYRQPVTRAEMEILRGVDSSYALKSLLEKGLLRITGKKDAPGKPMMYGTTLKFLEAFGLKNLKELPQPEEYDLAEGDQITSEVSEREN</sequence>
<keyword evidence="4" id="KW-0131">Cell cycle</keyword>
<evidence type="ECO:0000256" key="4">
    <source>
        <dbReference type="ARBA" id="ARBA00023306"/>
    </source>
</evidence>
<dbReference type="NCBIfam" id="TIGR00281">
    <property type="entry name" value="SMC-Scp complex subunit ScpB"/>
    <property type="match status" value="1"/>
</dbReference>
<dbReference type="SUPFAM" id="SSF46785">
    <property type="entry name" value="Winged helix' DNA-binding domain"/>
    <property type="match status" value="2"/>
</dbReference>
<dbReference type="EMBL" id="MFNE01000045">
    <property type="protein sequence ID" value="OGG93870.1"/>
    <property type="molecule type" value="Genomic_DNA"/>
</dbReference>
<organism evidence="6 7">
    <name type="scientific">Candidatus Lambdaproteobacteria bacterium RIFOXYD2_FULL_50_16</name>
    <dbReference type="NCBI Taxonomy" id="1817772"/>
    <lineage>
        <taxon>Bacteria</taxon>
        <taxon>Pseudomonadati</taxon>
        <taxon>Pseudomonadota</taxon>
        <taxon>Candidatus Lambdaproteobacteria</taxon>
    </lineage>
</organism>
<keyword evidence="3" id="KW-0159">Chromosome partition</keyword>
<dbReference type="AlphaFoldDB" id="A0A1F6G6Z5"/>
<dbReference type="STRING" id="1817772.A2527_01990"/>
<dbReference type="InterPro" id="IPR036388">
    <property type="entry name" value="WH-like_DNA-bd_sf"/>
</dbReference>
<dbReference type="PANTHER" id="PTHR34298:SF2">
    <property type="entry name" value="SEGREGATION AND CONDENSATION PROTEIN B"/>
    <property type="match status" value="1"/>
</dbReference>
<gene>
    <name evidence="6" type="ORF">A2527_01990</name>
</gene>
<accession>A0A1F6G6Z5</accession>
<dbReference type="PANTHER" id="PTHR34298">
    <property type="entry name" value="SEGREGATION AND CONDENSATION PROTEIN B"/>
    <property type="match status" value="1"/>
</dbReference>